<accession>A8S6H7</accession>
<evidence type="ECO:0000313" key="1">
    <source>
        <dbReference type="EMBL" id="EDP22998.1"/>
    </source>
</evidence>
<proteinExistence type="predicted"/>
<reference evidence="1 2" key="1">
    <citation type="submission" date="2007-09" db="EMBL/GenBank/DDBJ databases">
        <title>Draft genome sequence of Faecalibacterium prausnitzii M21/2.</title>
        <authorList>
            <person name="Sudarsanam P."/>
            <person name="Ley R."/>
            <person name="Guruge J."/>
            <person name="Turnbaugh P.J."/>
            <person name="Mahowald M."/>
            <person name="Liep D."/>
            <person name="Gordon J."/>
        </authorList>
    </citation>
    <scope>NUCLEOTIDE SEQUENCE [LARGE SCALE GENOMIC DNA]</scope>
    <source>
        <strain evidence="1 2">M21/2</strain>
    </source>
</reference>
<dbReference type="HOGENOM" id="CLU_3270331_0_0_9"/>
<dbReference type="EMBL" id="ABED02000013">
    <property type="protein sequence ID" value="EDP22998.1"/>
    <property type="molecule type" value="Genomic_DNA"/>
</dbReference>
<name>A8S6H7_9FIRM</name>
<dbReference type="Proteomes" id="UP000005945">
    <property type="component" value="Unassembled WGS sequence"/>
</dbReference>
<dbReference type="AlphaFoldDB" id="A8S6H7"/>
<gene>
    <name evidence="1" type="ORF">FAEPRAM212_00197</name>
</gene>
<sequence>MSTVLQVGIRFGQTTKLPRHRPHLPMPCRTQDGFLLHPDRI</sequence>
<protein>
    <submittedName>
        <fullName evidence="1">Uncharacterized protein</fullName>
    </submittedName>
</protein>
<evidence type="ECO:0000313" key="2">
    <source>
        <dbReference type="Proteomes" id="UP000005945"/>
    </source>
</evidence>
<reference evidence="1 2" key="2">
    <citation type="submission" date="2007-09" db="EMBL/GenBank/DDBJ databases">
        <authorList>
            <person name="Fulton L."/>
            <person name="Clifton S."/>
            <person name="Fulton B."/>
            <person name="Xu J."/>
            <person name="Minx P."/>
            <person name="Pepin K.H."/>
            <person name="Johnson M."/>
            <person name="Thiruvilangam P."/>
            <person name="Bhonagiri V."/>
            <person name="Nash W.E."/>
            <person name="Mardis E.R."/>
            <person name="Wilson R.K."/>
        </authorList>
    </citation>
    <scope>NUCLEOTIDE SEQUENCE [LARGE SCALE GENOMIC DNA]</scope>
    <source>
        <strain evidence="1 2">M21/2</strain>
    </source>
</reference>
<organism evidence="1 2">
    <name type="scientific">Faecalibacterium prausnitzii M21/2</name>
    <dbReference type="NCBI Taxonomy" id="411485"/>
    <lineage>
        <taxon>Bacteria</taxon>
        <taxon>Bacillati</taxon>
        <taxon>Bacillota</taxon>
        <taxon>Clostridia</taxon>
        <taxon>Eubacteriales</taxon>
        <taxon>Oscillospiraceae</taxon>
        <taxon>Faecalibacterium</taxon>
    </lineage>
</organism>
<comment type="caution">
    <text evidence="1">The sequence shown here is derived from an EMBL/GenBank/DDBJ whole genome shotgun (WGS) entry which is preliminary data.</text>
</comment>